<dbReference type="Proteomes" id="UP000053097">
    <property type="component" value="Unassembled WGS sequence"/>
</dbReference>
<sequence>MDKMEQGPSPHQPGFMPPAYVPQPGYMPPQPDMRCPLPNPNPPPQQNVVISSVAFGPESQHMICPHCHANVSTRIETEANTKTHLFALLLCLLGCWCCAPCPYCMDTCMVKKHYCPACTAYLGSSDN</sequence>
<dbReference type="InterPro" id="IPR037519">
    <property type="entry name" value="LITAF_fam"/>
</dbReference>
<keyword evidence="6" id="KW-0862">Zinc</keyword>
<evidence type="ECO:0000313" key="10">
    <source>
        <dbReference type="EMBL" id="EZA60209.1"/>
    </source>
</evidence>
<reference evidence="10 12" key="1">
    <citation type="journal article" date="2014" name="Curr. Biol.">
        <title>The genome of the clonal raider ant Cerapachys biroi.</title>
        <authorList>
            <person name="Oxley P.R."/>
            <person name="Ji L."/>
            <person name="Fetter-Pruneda I."/>
            <person name="McKenzie S.K."/>
            <person name="Li C."/>
            <person name="Hu H."/>
            <person name="Zhang G."/>
            <person name="Kronauer D.J."/>
        </authorList>
    </citation>
    <scope>NUCLEOTIDE SEQUENCE [LARGE SCALE GENOMIC DNA]</scope>
</reference>
<feature type="region of interest" description="Disordered" evidence="8">
    <location>
        <begin position="1"/>
        <end position="41"/>
    </location>
</feature>
<dbReference type="GO" id="GO:0031902">
    <property type="term" value="C:late endosome membrane"/>
    <property type="evidence" value="ECO:0007669"/>
    <property type="project" value="UniProtKB-SubCell"/>
</dbReference>
<evidence type="ECO:0000256" key="5">
    <source>
        <dbReference type="ARBA" id="ARBA00022723"/>
    </source>
</evidence>
<evidence type="ECO:0000256" key="4">
    <source>
        <dbReference type="ARBA" id="ARBA00005975"/>
    </source>
</evidence>
<evidence type="ECO:0000259" key="9">
    <source>
        <dbReference type="PROSITE" id="PS51837"/>
    </source>
</evidence>
<accession>A0A026WYK0</accession>
<dbReference type="STRING" id="2015173.A0A026WYK0"/>
<evidence type="ECO:0000313" key="12">
    <source>
        <dbReference type="Proteomes" id="UP000053097"/>
    </source>
</evidence>
<dbReference type="AlphaFoldDB" id="A0A026WYK0"/>
<feature type="compositionally biased region" description="Pro residues" evidence="8">
    <location>
        <begin position="15"/>
        <end position="41"/>
    </location>
</feature>
<protein>
    <submittedName>
        <fullName evidence="10">Lipopolysaccharide-induced tumor necrosis factor-alpha factor</fullName>
    </submittedName>
</protein>
<dbReference type="PANTHER" id="PTHR23292">
    <property type="entry name" value="LIPOPOLYSACCHARIDE-INDUCED TUMOR NECROSIS FACTOR-ALPHA FACTOR"/>
    <property type="match status" value="1"/>
</dbReference>
<dbReference type="EMBL" id="KK107078">
    <property type="protein sequence ID" value="EZA60209.1"/>
    <property type="molecule type" value="Genomic_DNA"/>
</dbReference>
<gene>
    <name evidence="11" type="ORF">DMN91_010712</name>
    <name evidence="10" type="ORF">X777_13297</name>
</gene>
<evidence type="ECO:0000256" key="3">
    <source>
        <dbReference type="ARBA" id="ARBA00004630"/>
    </source>
</evidence>
<comment type="similarity">
    <text evidence="4">Belongs to the CDIP1/LITAF family.</text>
</comment>
<organism evidence="10 12">
    <name type="scientific">Ooceraea biroi</name>
    <name type="common">Clonal raider ant</name>
    <name type="synonym">Cerapachys biroi</name>
    <dbReference type="NCBI Taxonomy" id="2015173"/>
    <lineage>
        <taxon>Eukaryota</taxon>
        <taxon>Metazoa</taxon>
        <taxon>Ecdysozoa</taxon>
        <taxon>Arthropoda</taxon>
        <taxon>Hexapoda</taxon>
        <taxon>Insecta</taxon>
        <taxon>Pterygota</taxon>
        <taxon>Neoptera</taxon>
        <taxon>Endopterygota</taxon>
        <taxon>Hymenoptera</taxon>
        <taxon>Apocrita</taxon>
        <taxon>Aculeata</taxon>
        <taxon>Formicoidea</taxon>
        <taxon>Formicidae</taxon>
        <taxon>Dorylinae</taxon>
        <taxon>Ooceraea</taxon>
    </lineage>
</organism>
<reference evidence="11" key="2">
    <citation type="journal article" date="2018" name="Genome Res.">
        <title>The genomic architecture and molecular evolution of ant odorant receptors.</title>
        <authorList>
            <person name="McKenzie S.K."/>
            <person name="Kronauer D.J.C."/>
        </authorList>
    </citation>
    <scope>NUCLEOTIDE SEQUENCE [LARGE SCALE GENOMIC DNA]</scope>
    <source>
        <strain evidence="11">Clonal line C1</strain>
    </source>
</reference>
<dbReference type="Pfam" id="PF10601">
    <property type="entry name" value="zf-LITAF-like"/>
    <property type="match status" value="1"/>
</dbReference>
<evidence type="ECO:0000256" key="6">
    <source>
        <dbReference type="ARBA" id="ARBA00022833"/>
    </source>
</evidence>
<evidence type="ECO:0000313" key="11">
    <source>
        <dbReference type="EMBL" id="RLU16644.1"/>
    </source>
</evidence>
<dbReference type="OrthoDB" id="5599753at2759"/>
<dbReference type="SMART" id="SM00714">
    <property type="entry name" value="LITAF"/>
    <property type="match status" value="1"/>
</dbReference>
<evidence type="ECO:0000256" key="7">
    <source>
        <dbReference type="ARBA" id="ARBA00023136"/>
    </source>
</evidence>
<reference evidence="11" key="3">
    <citation type="submission" date="2018-07" db="EMBL/GenBank/DDBJ databases">
        <authorList>
            <person name="Mckenzie S.K."/>
            <person name="Kronauer D.J.C."/>
        </authorList>
    </citation>
    <scope>NUCLEOTIDE SEQUENCE</scope>
    <source>
        <strain evidence="11">Clonal line C1</strain>
    </source>
</reference>
<keyword evidence="5" id="KW-0479">Metal-binding</keyword>
<dbReference type="EMBL" id="QOIP01000011">
    <property type="protein sequence ID" value="RLU16644.1"/>
    <property type="molecule type" value="Genomic_DNA"/>
</dbReference>
<dbReference type="GO" id="GO:0008270">
    <property type="term" value="F:zinc ion binding"/>
    <property type="evidence" value="ECO:0007669"/>
    <property type="project" value="TreeGrafter"/>
</dbReference>
<feature type="domain" description="LITAF" evidence="9">
    <location>
        <begin position="44"/>
        <end position="127"/>
    </location>
</feature>
<evidence type="ECO:0000256" key="2">
    <source>
        <dbReference type="ARBA" id="ARBA00004481"/>
    </source>
</evidence>
<dbReference type="PROSITE" id="PS51837">
    <property type="entry name" value="LITAF"/>
    <property type="match status" value="1"/>
</dbReference>
<dbReference type="PANTHER" id="PTHR23292:SF14">
    <property type="entry name" value="FI16615P1-RELATED"/>
    <property type="match status" value="1"/>
</dbReference>
<evidence type="ECO:0000256" key="8">
    <source>
        <dbReference type="SAM" id="MobiDB-lite"/>
    </source>
</evidence>
<keyword evidence="12" id="KW-1185">Reference proteome</keyword>
<dbReference type="Proteomes" id="UP000279307">
    <property type="component" value="Chromosome 11"/>
</dbReference>
<keyword evidence="7" id="KW-0472">Membrane</keyword>
<comment type="subcellular location">
    <subcellularLocation>
        <location evidence="2">Endosome membrane</location>
        <topology evidence="2">Peripheral membrane protein</topology>
    </subcellularLocation>
    <subcellularLocation>
        <location evidence="1">Late endosome membrane</location>
    </subcellularLocation>
    <subcellularLocation>
        <location evidence="3">Lysosome membrane</location>
        <topology evidence="3">Peripheral membrane protein</topology>
        <orientation evidence="3">Cytoplasmic side</orientation>
    </subcellularLocation>
</comment>
<proteinExistence type="inferred from homology"/>
<dbReference type="GO" id="GO:0005765">
    <property type="term" value="C:lysosomal membrane"/>
    <property type="evidence" value="ECO:0007669"/>
    <property type="project" value="UniProtKB-SubCell"/>
</dbReference>
<evidence type="ECO:0000256" key="1">
    <source>
        <dbReference type="ARBA" id="ARBA00004414"/>
    </source>
</evidence>
<dbReference type="OMA" id="HAWAFGL"/>
<dbReference type="InterPro" id="IPR006629">
    <property type="entry name" value="LITAF"/>
</dbReference>
<name>A0A026WYK0_OOCBI</name>